<keyword evidence="3" id="KW-0443">Lipid metabolism</keyword>
<dbReference type="GO" id="GO:0016042">
    <property type="term" value="P:lipid catabolic process"/>
    <property type="evidence" value="ECO:0007669"/>
    <property type="project" value="UniProtKB-KW"/>
</dbReference>
<proteinExistence type="predicted"/>
<name>A0A382JDH3_9ZZZZ</name>
<sequence length="262" mass="28960">MAHVGVIQTLEELGIRPDLIAGSSMGAYVAALWAKGNDAESMEAMALEHSGLWGAFKLVDPSPWPIRGLLRGKRIEKGLRKRIGGITFDELEIPIVVSGTHMDSLEANWFDSGDVASAVRASCSLPGIFTPAQRNGERYVDGGIAVPLPVEKLKEMGAEVVIASNVLVPPHRRSELAERQKLLRARFAKRHPILSFLNRTCNPFAFGNAPHVLDRCVQVGQARELARNLERADIVIDAYSFRSRWYEFHKPERFVALGRKAA</sequence>
<protein>
    <recommendedName>
        <fullName evidence="4">PNPLA domain-containing protein</fullName>
    </recommendedName>
</protein>
<dbReference type="InterPro" id="IPR050301">
    <property type="entry name" value="NTE"/>
</dbReference>
<keyword evidence="2" id="KW-0442">Lipid degradation</keyword>
<gene>
    <name evidence="5" type="ORF">METZ01_LOCUS262563</name>
</gene>
<dbReference type="InterPro" id="IPR002641">
    <property type="entry name" value="PNPLA_dom"/>
</dbReference>
<dbReference type="PANTHER" id="PTHR14226:SF76">
    <property type="entry name" value="NTE FAMILY PROTEIN RSSA"/>
    <property type="match status" value="1"/>
</dbReference>
<evidence type="ECO:0000256" key="2">
    <source>
        <dbReference type="ARBA" id="ARBA00022963"/>
    </source>
</evidence>
<dbReference type="SUPFAM" id="SSF52151">
    <property type="entry name" value="FabD/lysophospholipase-like"/>
    <property type="match status" value="1"/>
</dbReference>
<keyword evidence="1" id="KW-0378">Hydrolase</keyword>
<organism evidence="5">
    <name type="scientific">marine metagenome</name>
    <dbReference type="NCBI Taxonomy" id="408172"/>
    <lineage>
        <taxon>unclassified sequences</taxon>
        <taxon>metagenomes</taxon>
        <taxon>ecological metagenomes</taxon>
    </lineage>
</organism>
<dbReference type="GO" id="GO:0016787">
    <property type="term" value="F:hydrolase activity"/>
    <property type="evidence" value="ECO:0007669"/>
    <property type="project" value="UniProtKB-KW"/>
</dbReference>
<feature type="domain" description="PNPLA" evidence="4">
    <location>
        <begin position="1"/>
        <end position="154"/>
    </location>
</feature>
<evidence type="ECO:0000313" key="5">
    <source>
        <dbReference type="EMBL" id="SVC09709.1"/>
    </source>
</evidence>
<dbReference type="Gene3D" id="3.40.1090.10">
    <property type="entry name" value="Cytosolic phospholipase A2 catalytic domain"/>
    <property type="match status" value="2"/>
</dbReference>
<dbReference type="EMBL" id="UINC01073377">
    <property type="protein sequence ID" value="SVC09709.1"/>
    <property type="molecule type" value="Genomic_DNA"/>
</dbReference>
<dbReference type="InterPro" id="IPR016035">
    <property type="entry name" value="Acyl_Trfase/lysoPLipase"/>
</dbReference>
<evidence type="ECO:0000256" key="1">
    <source>
        <dbReference type="ARBA" id="ARBA00022801"/>
    </source>
</evidence>
<accession>A0A382JDH3</accession>
<dbReference type="AlphaFoldDB" id="A0A382JDH3"/>
<reference evidence="5" key="1">
    <citation type="submission" date="2018-05" db="EMBL/GenBank/DDBJ databases">
        <authorList>
            <person name="Lanie J.A."/>
            <person name="Ng W.-L."/>
            <person name="Kazmierczak K.M."/>
            <person name="Andrzejewski T.M."/>
            <person name="Davidsen T.M."/>
            <person name="Wayne K.J."/>
            <person name="Tettelin H."/>
            <person name="Glass J.I."/>
            <person name="Rusch D."/>
            <person name="Podicherti R."/>
            <person name="Tsui H.-C.T."/>
            <person name="Winkler M.E."/>
        </authorList>
    </citation>
    <scope>NUCLEOTIDE SEQUENCE</scope>
</reference>
<dbReference type="Pfam" id="PF01734">
    <property type="entry name" value="Patatin"/>
    <property type="match status" value="1"/>
</dbReference>
<evidence type="ECO:0000256" key="3">
    <source>
        <dbReference type="ARBA" id="ARBA00023098"/>
    </source>
</evidence>
<dbReference type="PANTHER" id="PTHR14226">
    <property type="entry name" value="NEUROPATHY TARGET ESTERASE/SWISS CHEESE D.MELANOGASTER"/>
    <property type="match status" value="1"/>
</dbReference>
<evidence type="ECO:0000259" key="4">
    <source>
        <dbReference type="PROSITE" id="PS51635"/>
    </source>
</evidence>
<dbReference type="PROSITE" id="PS51635">
    <property type="entry name" value="PNPLA"/>
    <property type="match status" value="1"/>
</dbReference>
<feature type="non-terminal residue" evidence="5">
    <location>
        <position position="262"/>
    </location>
</feature>